<dbReference type="AlphaFoldDB" id="A0A2T0MQJ4"/>
<evidence type="ECO:0000256" key="6">
    <source>
        <dbReference type="ARBA" id="ARBA00029440"/>
    </source>
</evidence>
<keyword evidence="1" id="KW-0028">Amino-acid biosynthesis</keyword>
<dbReference type="Proteomes" id="UP000238312">
    <property type="component" value="Unassembled WGS sequence"/>
</dbReference>
<dbReference type="GO" id="GO:0005524">
    <property type="term" value="F:ATP binding"/>
    <property type="evidence" value="ECO:0007669"/>
    <property type="project" value="UniProtKB-KW"/>
</dbReference>
<dbReference type="Gene3D" id="3.40.1160.10">
    <property type="entry name" value="Acetylglutamate kinase-like"/>
    <property type="match status" value="1"/>
</dbReference>
<dbReference type="OrthoDB" id="9803155at2"/>
<dbReference type="NCBIfam" id="NF010659">
    <property type="entry name" value="PRK14058.1-1"/>
    <property type="match status" value="1"/>
</dbReference>
<evidence type="ECO:0000313" key="9">
    <source>
        <dbReference type="Proteomes" id="UP000238312"/>
    </source>
</evidence>
<keyword evidence="9" id="KW-1185">Reference proteome</keyword>
<keyword evidence="5" id="KW-0067">ATP-binding</keyword>
<dbReference type="Pfam" id="PF00696">
    <property type="entry name" value="AA_kinase"/>
    <property type="match status" value="1"/>
</dbReference>
<dbReference type="PANTHER" id="PTHR23342:SF20">
    <property type="entry name" value="[LYSW]-AMINOADIPATE KINASE"/>
    <property type="match status" value="1"/>
</dbReference>
<feature type="domain" description="Aspartate/glutamate/uridylate kinase" evidence="7">
    <location>
        <begin position="5"/>
        <end position="252"/>
    </location>
</feature>
<dbReference type="RefSeq" id="WP_106247096.1">
    <property type="nucleotide sequence ID" value="NZ_PVNG01000017.1"/>
</dbReference>
<reference evidence="8 9" key="1">
    <citation type="submission" date="2018-03" db="EMBL/GenBank/DDBJ databases">
        <title>Genomic Encyclopedia of Type Strains, Phase III (KMG-III): the genomes of soil and plant-associated and newly described type strains.</title>
        <authorList>
            <person name="Whitman W."/>
        </authorList>
    </citation>
    <scope>NUCLEOTIDE SEQUENCE [LARGE SCALE GENOMIC DNA]</scope>
    <source>
        <strain evidence="8 9">CGMCC 4.7104</strain>
    </source>
</reference>
<evidence type="ECO:0000256" key="3">
    <source>
        <dbReference type="ARBA" id="ARBA00022741"/>
    </source>
</evidence>
<dbReference type="GO" id="GO:0005737">
    <property type="term" value="C:cytoplasm"/>
    <property type="evidence" value="ECO:0007669"/>
    <property type="project" value="InterPro"/>
</dbReference>
<evidence type="ECO:0000313" key="8">
    <source>
        <dbReference type="EMBL" id="PRX60367.1"/>
    </source>
</evidence>
<dbReference type="PIRSF" id="PIRSF000728">
    <property type="entry name" value="NAGK"/>
    <property type="match status" value="1"/>
</dbReference>
<dbReference type="InterPro" id="IPR001048">
    <property type="entry name" value="Asp/Glu/Uridylate_kinase"/>
</dbReference>
<evidence type="ECO:0000256" key="1">
    <source>
        <dbReference type="ARBA" id="ARBA00022605"/>
    </source>
</evidence>
<name>A0A2T0MQJ4_9ACTN</name>
<evidence type="ECO:0000256" key="2">
    <source>
        <dbReference type="ARBA" id="ARBA00022679"/>
    </source>
</evidence>
<dbReference type="InterPro" id="IPR001057">
    <property type="entry name" value="Glu/AcGlu_kinase"/>
</dbReference>
<dbReference type="InterPro" id="IPR004662">
    <property type="entry name" value="AcgluKinase_fam"/>
</dbReference>
<dbReference type="EMBL" id="PVNG01000017">
    <property type="protein sequence ID" value="PRX60367.1"/>
    <property type="molecule type" value="Genomic_DNA"/>
</dbReference>
<dbReference type="NCBIfam" id="TIGR00761">
    <property type="entry name" value="argB"/>
    <property type="match status" value="1"/>
</dbReference>
<gene>
    <name evidence="8" type="ORF">B0I32_117134</name>
</gene>
<evidence type="ECO:0000256" key="4">
    <source>
        <dbReference type="ARBA" id="ARBA00022777"/>
    </source>
</evidence>
<proteinExistence type="predicted"/>
<dbReference type="GO" id="GO:0006526">
    <property type="term" value="P:L-arginine biosynthetic process"/>
    <property type="evidence" value="ECO:0007669"/>
    <property type="project" value="TreeGrafter"/>
</dbReference>
<dbReference type="SUPFAM" id="SSF53633">
    <property type="entry name" value="Carbamate kinase-like"/>
    <property type="match status" value="1"/>
</dbReference>
<keyword evidence="3" id="KW-0547">Nucleotide-binding</keyword>
<dbReference type="GO" id="GO:0003991">
    <property type="term" value="F:acetylglutamate kinase activity"/>
    <property type="evidence" value="ECO:0007669"/>
    <property type="project" value="TreeGrafter"/>
</dbReference>
<organism evidence="8 9">
    <name type="scientific">Nonomuraea fuscirosea</name>
    <dbReference type="NCBI Taxonomy" id="1291556"/>
    <lineage>
        <taxon>Bacteria</taxon>
        <taxon>Bacillati</taxon>
        <taxon>Actinomycetota</taxon>
        <taxon>Actinomycetes</taxon>
        <taxon>Streptosporangiales</taxon>
        <taxon>Streptosporangiaceae</taxon>
        <taxon>Nonomuraea</taxon>
    </lineage>
</organism>
<evidence type="ECO:0000256" key="5">
    <source>
        <dbReference type="ARBA" id="ARBA00022840"/>
    </source>
</evidence>
<accession>A0A2T0MQJ4</accession>
<keyword evidence="2" id="KW-0808">Transferase</keyword>
<sequence length="280" mass="28366">MSDGITVVKCGGAAGVDPAAVCAAVAAESAAGRRPVLVHGASAETTALAGRLGVRLRELTGPGGEVSRHTDAAALEVLVLALAGRVKPALVAEFGRLGVPAAGLTGLDAGLLRARRSTTVRAVVDGREVVVRDDHSGRLTRVDPTLPRLLLDAGLLPVVSPPALGEDGAPVNVNADRVAAALAVSLRAERLVLLTAAPGVLADPYDERSVRRDYRLPPRGVADPAVGGGMTVKLLASRQALEGGVPEVLIADGRSGDAVRQALAGTAGTRIALTDSTDLR</sequence>
<keyword evidence="4 8" id="KW-0418">Kinase</keyword>
<comment type="pathway">
    <text evidence="6">Amino-acid biosynthesis.</text>
</comment>
<dbReference type="PRINTS" id="PR00474">
    <property type="entry name" value="GLU5KINASE"/>
</dbReference>
<dbReference type="InterPro" id="IPR036393">
    <property type="entry name" value="AceGlu_kinase-like_sf"/>
</dbReference>
<protein>
    <submittedName>
        <fullName evidence="8">N-acetylglutamate kinase</fullName>
    </submittedName>
</protein>
<dbReference type="CDD" id="cd04238">
    <property type="entry name" value="AAK_NAGK-like"/>
    <property type="match status" value="1"/>
</dbReference>
<evidence type="ECO:0000259" key="7">
    <source>
        <dbReference type="Pfam" id="PF00696"/>
    </source>
</evidence>
<comment type="caution">
    <text evidence="8">The sequence shown here is derived from an EMBL/GenBank/DDBJ whole genome shotgun (WGS) entry which is preliminary data.</text>
</comment>
<dbReference type="PANTHER" id="PTHR23342">
    <property type="entry name" value="N-ACETYLGLUTAMATE SYNTHASE"/>
    <property type="match status" value="1"/>
</dbReference>